<dbReference type="Proteomes" id="UP000063919">
    <property type="component" value="Chromosome"/>
</dbReference>
<feature type="transmembrane region" description="Helical" evidence="6">
    <location>
        <begin position="1164"/>
        <end position="1186"/>
    </location>
</feature>
<dbReference type="RefSeq" id="WP_053946486.1">
    <property type="nucleotide sequence ID" value="NZ_CP012622.1"/>
</dbReference>
<sequence length="1239" mass="140537">MKNIFKSYMKAFLKAWVETLGTIMFLMIFTMLIFGMLATPLQLSLKASSVKKNTNLWQEQFQGITKLDDDFIYSYIWEEETLIFEYNDMNFELNQPTEQGWLQKETYDLIVEYVEDVVNEVSGSKYTLEEEKEELKKQETISALKSIIWYYTYYGNKNVINIFNTKQSPRPLEVGKIFTEDGQKEIANYGDFQNRNFNNYVILSVLEQLKNQSNDSFLYENFINSSIRMEKGTEEHFIYNMSNVEALSGNDQYNVNNVVLQSGRLPEKNNEIIISDAYAKNQNKKIGDEIILGVDIPFQNPAPTPKPLPFKIVGIGLKYSALTPINFSSFSDSIKNYGQVFLKNSFFTEIENAEGYTFSQLFTTDNMTANADLGFQFSYREETFVTKNSKSFNLNEIFTSNILSSNKRESNISILAPGTTIFKVPSEHSVIATLTNLYIITWIYVMIGAILFLLGFMFIVFVLKKEINNTRKQLGVFKSLGYKTSELTWVFSLKTFITMIIGIGIGYLLSFPFQIDSATKQFSTFVIFDYQTIYASPIFLIFLMLIVPILFAGLSYLIIFKFLNEGALALLTSGPKKSKADIIVLVLKIIFFPALIYSLFNWITLKILRKTNRGFTFRMQHAFVSAGKGKFALIMGLFLFSSFLFTLQLRAMPVIKNMIEGAYNIYTKDVNHYYSFKNVVPIKVKSNGISQDVTKENFGIKYKNIEKETVENYIRNSAEDKYRTTNNFSLLISGLSKARDQIINTPYWEENKEIISSAATITALVTPLNINIPKNQGLSNRISIPKEIPEYSILKVTPEQMGGIFLDDIGKLACLSPLGMNYKGSCDDVESVKKYFIDNMNNIIPRSQTKTDIKLSNILVNLLTTFSKMREGVNSLLSVNNVIFNGDSEALQTILPYHIKNNTEVDIEKSILRLIDTTNIIGGNTRAVVNLESVSEKAMKELQENNGNYINAVVSFRLSKILNKNVGDIFQITLGKDKKVDIRIAAINGNDTLLQDIYVDYSTFIKNINQVQSIDKDQLLFNSIISTKIASEGTIDLKDIAGSQRSFRYSRDTYTIASSQNKPWLGSILAPSINGNSLEKPTAVNFFMDSSVITLPILKSVINQVLGKMTKAMLMYILIDVVLLIILLIVIMNIIITDSINVITIMRSLGYKNAQINWMVMGKYVSGSIVSYIFAFLASLAVWSIIQGFVWQEFKVLIALPSLPWIPFVSAIILGAILYIGWTAAMLQIKKRPLTLLVS</sequence>
<keyword evidence="9" id="KW-1185">Reference proteome</keyword>
<dbReference type="PANTHER" id="PTHR30287">
    <property type="entry name" value="MEMBRANE COMPONENT OF PREDICTED ABC SUPERFAMILY METABOLITE UPTAKE TRANSPORTER"/>
    <property type="match status" value="1"/>
</dbReference>
<protein>
    <submittedName>
        <fullName evidence="8">ABC transporter permease</fullName>
    </submittedName>
</protein>
<feature type="transmembrane region" description="Helical" evidence="6">
    <location>
        <begin position="580"/>
        <end position="600"/>
    </location>
</feature>
<dbReference type="InterPro" id="IPR038766">
    <property type="entry name" value="Membrane_comp_ABC_pdt"/>
</dbReference>
<keyword evidence="5 6" id="KW-0472">Membrane</keyword>
<dbReference type="KEGG" id="scj:SCANT_v1c08310"/>
<evidence type="ECO:0000256" key="1">
    <source>
        <dbReference type="ARBA" id="ARBA00004651"/>
    </source>
</evidence>
<dbReference type="STRING" id="362837.SCANT_v1c08310"/>
<dbReference type="EMBL" id="CP012622">
    <property type="protein sequence ID" value="ALD66737.1"/>
    <property type="molecule type" value="Genomic_DNA"/>
</dbReference>
<evidence type="ECO:0000259" key="7">
    <source>
        <dbReference type="Pfam" id="PF02687"/>
    </source>
</evidence>
<evidence type="ECO:0000256" key="5">
    <source>
        <dbReference type="ARBA" id="ARBA00023136"/>
    </source>
</evidence>
<keyword evidence="4 6" id="KW-1133">Transmembrane helix</keyword>
<organism evidence="8 9">
    <name type="scientific">Spiroplasma cantharicola</name>
    <dbReference type="NCBI Taxonomy" id="362837"/>
    <lineage>
        <taxon>Bacteria</taxon>
        <taxon>Bacillati</taxon>
        <taxon>Mycoplasmatota</taxon>
        <taxon>Mollicutes</taxon>
        <taxon>Entomoplasmatales</taxon>
        <taxon>Spiroplasmataceae</taxon>
        <taxon>Spiroplasma</taxon>
    </lineage>
</organism>
<dbReference type="PANTHER" id="PTHR30287:SF2">
    <property type="entry name" value="BLL1001 PROTEIN"/>
    <property type="match status" value="1"/>
</dbReference>
<dbReference type="Pfam" id="PF02687">
    <property type="entry name" value="FtsX"/>
    <property type="match status" value="2"/>
</dbReference>
<feature type="transmembrane region" description="Helical" evidence="6">
    <location>
        <begin position="1114"/>
        <end position="1143"/>
    </location>
</feature>
<keyword evidence="3 6" id="KW-0812">Transmembrane</keyword>
<comment type="subcellular location">
    <subcellularLocation>
        <location evidence="1">Cell membrane</location>
        <topology evidence="1">Multi-pass membrane protein</topology>
    </subcellularLocation>
</comment>
<evidence type="ECO:0000256" key="6">
    <source>
        <dbReference type="SAM" id="Phobius"/>
    </source>
</evidence>
<keyword evidence="2" id="KW-1003">Cell membrane</keyword>
<dbReference type="GO" id="GO:0005886">
    <property type="term" value="C:plasma membrane"/>
    <property type="evidence" value="ECO:0007669"/>
    <property type="project" value="UniProtKB-SubCell"/>
</dbReference>
<dbReference type="InterPro" id="IPR003838">
    <property type="entry name" value="ABC3_permease_C"/>
</dbReference>
<feature type="transmembrane region" description="Helical" evidence="6">
    <location>
        <begin position="631"/>
        <end position="649"/>
    </location>
</feature>
<evidence type="ECO:0000313" key="9">
    <source>
        <dbReference type="Proteomes" id="UP000063919"/>
    </source>
</evidence>
<evidence type="ECO:0000256" key="4">
    <source>
        <dbReference type="ARBA" id="ARBA00022989"/>
    </source>
</evidence>
<evidence type="ECO:0000256" key="3">
    <source>
        <dbReference type="ARBA" id="ARBA00022692"/>
    </source>
</evidence>
<proteinExistence type="predicted"/>
<feature type="transmembrane region" description="Helical" evidence="6">
    <location>
        <begin position="437"/>
        <end position="463"/>
    </location>
</feature>
<evidence type="ECO:0000313" key="8">
    <source>
        <dbReference type="EMBL" id="ALD66737.1"/>
    </source>
</evidence>
<accession>A0A0M4K216</accession>
<feature type="transmembrane region" description="Helical" evidence="6">
    <location>
        <begin position="1206"/>
        <end position="1227"/>
    </location>
</feature>
<feature type="transmembrane region" description="Helical" evidence="6">
    <location>
        <begin position="533"/>
        <end position="559"/>
    </location>
</feature>
<gene>
    <name evidence="8" type="ORF">SCANT_v1c08310</name>
</gene>
<feature type="domain" description="ABC3 transporter permease C-terminal" evidence="7">
    <location>
        <begin position="1118"/>
        <end position="1231"/>
    </location>
</feature>
<feature type="domain" description="ABC3 transporter permease C-terminal" evidence="7">
    <location>
        <begin position="446"/>
        <end position="559"/>
    </location>
</feature>
<dbReference type="OrthoDB" id="391548at2"/>
<evidence type="ECO:0000256" key="2">
    <source>
        <dbReference type="ARBA" id="ARBA00022475"/>
    </source>
</evidence>
<feature type="transmembrane region" description="Helical" evidence="6">
    <location>
        <begin position="12"/>
        <end position="38"/>
    </location>
</feature>
<name>A0A0M4K216_9MOLU</name>
<feature type="transmembrane region" description="Helical" evidence="6">
    <location>
        <begin position="487"/>
        <end position="513"/>
    </location>
</feature>
<reference evidence="8 9" key="1">
    <citation type="journal article" date="2015" name="Genome Announc.">
        <title>Complete Genome Sequence of Spiroplasma cantharicola CC-1T (DSM 21588), a Bacterium Isolated from Soldier Beetle (Cantharis carolinus).</title>
        <authorList>
            <person name="Lo W.S."/>
            <person name="Liu P.Y."/>
            <person name="Kuo C.H."/>
        </authorList>
    </citation>
    <scope>NUCLEOTIDE SEQUENCE [LARGE SCALE GENOMIC DNA]</scope>
    <source>
        <strain evidence="8 9">CC-1</strain>
    </source>
</reference>
<dbReference type="AlphaFoldDB" id="A0A0M4K216"/>
<dbReference type="PATRIC" id="fig|362837.3.peg.847"/>